<organism evidence="2 3">
    <name type="scientific">Sporormia fimetaria CBS 119925</name>
    <dbReference type="NCBI Taxonomy" id="1340428"/>
    <lineage>
        <taxon>Eukaryota</taxon>
        <taxon>Fungi</taxon>
        <taxon>Dikarya</taxon>
        <taxon>Ascomycota</taxon>
        <taxon>Pezizomycotina</taxon>
        <taxon>Dothideomycetes</taxon>
        <taxon>Pleosporomycetidae</taxon>
        <taxon>Pleosporales</taxon>
        <taxon>Sporormiaceae</taxon>
        <taxon>Sporormia</taxon>
    </lineage>
</organism>
<keyword evidence="1" id="KW-0732">Signal</keyword>
<name>A0A6A6VBQ9_9PLEO</name>
<feature type="chain" id="PRO_5025639949" description="Lytic polysaccharide monooxygenase" evidence="1">
    <location>
        <begin position="25"/>
        <end position="213"/>
    </location>
</feature>
<feature type="signal peptide" evidence="1">
    <location>
        <begin position="1"/>
        <end position="24"/>
    </location>
</feature>
<keyword evidence="3" id="KW-1185">Reference proteome</keyword>
<sequence>MQQITLKVGIALCLVVVASTSASGAFPAFNITAIASRGGCSILQCWQLASPPVEARSAINFAIGESTRATWSIIEPRIEVGEAWALTPQLTIVLNGLVRITAPFADSGSCQHPNNSSGTCIQGHSGVQRQNTTVDCSCPESTTAYFMPGTLRSSLLLAADTRALSYIRGHETAFPSSEDTVLVQTPFLDGVVPEHRVLHEGPCVRGSGARTWE</sequence>
<protein>
    <recommendedName>
        <fullName evidence="4">Lytic polysaccharide monooxygenase</fullName>
    </recommendedName>
</protein>
<evidence type="ECO:0000313" key="2">
    <source>
        <dbReference type="EMBL" id="KAF2748018.1"/>
    </source>
</evidence>
<dbReference type="Proteomes" id="UP000799440">
    <property type="component" value="Unassembled WGS sequence"/>
</dbReference>
<accession>A0A6A6VBQ9</accession>
<dbReference type="EMBL" id="MU006570">
    <property type="protein sequence ID" value="KAF2748018.1"/>
    <property type="molecule type" value="Genomic_DNA"/>
</dbReference>
<gene>
    <name evidence="2" type="ORF">M011DRAFT_28590</name>
</gene>
<proteinExistence type="predicted"/>
<evidence type="ECO:0008006" key="4">
    <source>
        <dbReference type="Google" id="ProtNLM"/>
    </source>
</evidence>
<evidence type="ECO:0000256" key="1">
    <source>
        <dbReference type="SAM" id="SignalP"/>
    </source>
</evidence>
<evidence type="ECO:0000313" key="3">
    <source>
        <dbReference type="Proteomes" id="UP000799440"/>
    </source>
</evidence>
<dbReference type="AlphaFoldDB" id="A0A6A6VBQ9"/>
<dbReference type="OrthoDB" id="3223416at2759"/>
<reference evidence="2" key="1">
    <citation type="journal article" date="2020" name="Stud. Mycol.">
        <title>101 Dothideomycetes genomes: a test case for predicting lifestyles and emergence of pathogens.</title>
        <authorList>
            <person name="Haridas S."/>
            <person name="Albert R."/>
            <person name="Binder M."/>
            <person name="Bloem J."/>
            <person name="Labutti K."/>
            <person name="Salamov A."/>
            <person name="Andreopoulos B."/>
            <person name="Baker S."/>
            <person name="Barry K."/>
            <person name="Bills G."/>
            <person name="Bluhm B."/>
            <person name="Cannon C."/>
            <person name="Castanera R."/>
            <person name="Culley D."/>
            <person name="Daum C."/>
            <person name="Ezra D."/>
            <person name="Gonzalez J."/>
            <person name="Henrissat B."/>
            <person name="Kuo A."/>
            <person name="Liang C."/>
            <person name="Lipzen A."/>
            <person name="Lutzoni F."/>
            <person name="Magnuson J."/>
            <person name="Mondo S."/>
            <person name="Nolan M."/>
            <person name="Ohm R."/>
            <person name="Pangilinan J."/>
            <person name="Park H.-J."/>
            <person name="Ramirez L."/>
            <person name="Alfaro M."/>
            <person name="Sun H."/>
            <person name="Tritt A."/>
            <person name="Yoshinaga Y."/>
            <person name="Zwiers L.-H."/>
            <person name="Turgeon B."/>
            <person name="Goodwin S."/>
            <person name="Spatafora J."/>
            <person name="Crous P."/>
            <person name="Grigoriev I."/>
        </authorList>
    </citation>
    <scope>NUCLEOTIDE SEQUENCE</scope>
    <source>
        <strain evidence="2">CBS 119925</strain>
    </source>
</reference>